<dbReference type="InterPro" id="IPR016152">
    <property type="entry name" value="PTrfase/Anion_transptr"/>
</dbReference>
<keyword evidence="6" id="KW-0418">Kinase</keyword>
<evidence type="ECO:0000256" key="2">
    <source>
        <dbReference type="ARBA" id="ARBA00022553"/>
    </source>
</evidence>
<keyword evidence="2" id="KW-0597">Phosphoprotein</keyword>
<dbReference type="InterPro" id="IPR001020">
    <property type="entry name" value="PTS_HPr_His_P_site"/>
</dbReference>
<dbReference type="RefSeq" id="WP_044714490.1">
    <property type="nucleotide sequence ID" value="NZ_BQGP01000004.1"/>
</dbReference>
<dbReference type="GO" id="GO:0016301">
    <property type="term" value="F:kinase activity"/>
    <property type="evidence" value="ECO:0007669"/>
    <property type="project" value="UniProtKB-KW"/>
</dbReference>
<dbReference type="SUPFAM" id="SSF55804">
    <property type="entry name" value="Phoshotransferase/anion transport protein"/>
    <property type="match status" value="1"/>
</dbReference>
<accession>A0AA44SMM5</accession>
<dbReference type="CDD" id="cd00211">
    <property type="entry name" value="PTS_IIA_fru"/>
    <property type="match status" value="1"/>
</dbReference>
<dbReference type="InterPro" id="IPR050893">
    <property type="entry name" value="Sugar_PTS"/>
</dbReference>
<dbReference type="AlphaFoldDB" id="A0AA44SMM5"/>
<dbReference type="GO" id="GO:0005886">
    <property type="term" value="C:plasma membrane"/>
    <property type="evidence" value="ECO:0007669"/>
    <property type="project" value="TreeGrafter"/>
</dbReference>
<keyword evidence="4" id="KW-0808">Transferase</keyword>
<keyword evidence="5" id="KW-0598">Phosphotransferase system</keyword>
<dbReference type="SUPFAM" id="SSF55594">
    <property type="entry name" value="HPr-like"/>
    <property type="match status" value="1"/>
</dbReference>
<comment type="caution">
    <text evidence="9">The sequence shown here is derived from an EMBL/GenBank/DDBJ whole genome shotgun (WGS) entry which is preliminary data.</text>
</comment>
<dbReference type="InterPro" id="IPR000032">
    <property type="entry name" value="HPr-like"/>
</dbReference>
<evidence type="ECO:0000256" key="6">
    <source>
        <dbReference type="ARBA" id="ARBA00022777"/>
    </source>
</evidence>
<feature type="domain" description="PTS EIIA type-2" evidence="7">
    <location>
        <begin position="1"/>
        <end position="141"/>
    </location>
</feature>
<dbReference type="GO" id="GO:0009401">
    <property type="term" value="P:phosphoenolpyruvate-dependent sugar phosphotransferase system"/>
    <property type="evidence" value="ECO:0007669"/>
    <property type="project" value="UniProtKB-KW"/>
</dbReference>
<proteinExistence type="predicted"/>
<evidence type="ECO:0000256" key="4">
    <source>
        <dbReference type="ARBA" id="ARBA00022679"/>
    </source>
</evidence>
<evidence type="ECO:0000256" key="1">
    <source>
        <dbReference type="ARBA" id="ARBA00022448"/>
    </source>
</evidence>
<dbReference type="Pfam" id="PF00359">
    <property type="entry name" value="PTS_EIIA_2"/>
    <property type="match status" value="1"/>
</dbReference>
<dbReference type="InterPro" id="IPR035895">
    <property type="entry name" value="HPr-like_sf"/>
</dbReference>
<sequence>MQLCEQDIFISDEQIDKATALQRVSEKLVTAGNTTPEYLQGMLDREAQISTYLGNGIAIPHGTPETRHAVLNTGVKVIIFRQGVAWGDDNIAHMVTGIAARSNEHLEILRQLTRVLSDDSVPQALQKAKTPCEVLTILTGTDTDNNPPEERIAGEQATFVIHNPHGLHARPSAVLVKFIKQFDCAVTIENLDNNTGPVDGKNLMKVVSLGAKNGHRMRFTAQGADAQRALHEIGQRIGQGLGEMVSVPVTPPPEAARQKRSWLSRLFN</sequence>
<gene>
    <name evidence="9" type="ORF">B9P89_00745</name>
</gene>
<evidence type="ECO:0000259" key="8">
    <source>
        <dbReference type="PROSITE" id="PS51350"/>
    </source>
</evidence>
<dbReference type="PROSITE" id="PS00372">
    <property type="entry name" value="PTS_EIIA_TYPE_2_HIS"/>
    <property type="match status" value="1"/>
</dbReference>
<reference evidence="9 10" key="1">
    <citation type="submission" date="2017-04" db="EMBL/GenBank/DDBJ databases">
        <title>Emergence of KPC-2-producing Citrobacter isolates from sediments of a Chinese river.</title>
        <authorList>
            <person name="Zheng B."/>
        </authorList>
    </citation>
    <scope>NUCLEOTIDE SEQUENCE [LARGE SCALE GENOMIC DNA]</scope>
    <source>
        <strain evidence="9 10">C191</strain>
    </source>
</reference>
<dbReference type="Gene3D" id="3.40.930.10">
    <property type="entry name" value="Mannitol-specific EII, Chain A"/>
    <property type="match status" value="1"/>
</dbReference>
<dbReference type="CDD" id="cd00367">
    <property type="entry name" value="PTS-HPr_like"/>
    <property type="match status" value="1"/>
</dbReference>
<dbReference type="PANTHER" id="PTHR30181:SF3">
    <property type="entry name" value="MULTIPHOSPHORYL TRANSFER PROTEIN"/>
    <property type="match status" value="1"/>
</dbReference>
<feature type="domain" description="HPr" evidence="8">
    <location>
        <begin position="154"/>
        <end position="244"/>
    </location>
</feature>
<evidence type="ECO:0000313" key="10">
    <source>
        <dbReference type="Proteomes" id="UP000215827"/>
    </source>
</evidence>
<dbReference type="GO" id="GO:0090563">
    <property type="term" value="F:protein-phosphocysteine-sugar phosphotransferase activity"/>
    <property type="evidence" value="ECO:0007669"/>
    <property type="project" value="TreeGrafter"/>
</dbReference>
<dbReference type="PROSITE" id="PS00369">
    <property type="entry name" value="PTS_HPR_HIS"/>
    <property type="match status" value="1"/>
</dbReference>
<dbReference type="Pfam" id="PF00381">
    <property type="entry name" value="PTS-HPr"/>
    <property type="match status" value="1"/>
</dbReference>
<evidence type="ECO:0000259" key="7">
    <source>
        <dbReference type="PROSITE" id="PS51094"/>
    </source>
</evidence>
<dbReference type="PROSITE" id="PS51350">
    <property type="entry name" value="PTS_HPR_DOM"/>
    <property type="match status" value="1"/>
</dbReference>
<dbReference type="PRINTS" id="PR00107">
    <property type="entry name" value="PHOSPHOCPHPR"/>
</dbReference>
<evidence type="ECO:0000256" key="3">
    <source>
        <dbReference type="ARBA" id="ARBA00022597"/>
    </source>
</evidence>
<keyword evidence="3" id="KW-0762">Sugar transport</keyword>
<protein>
    <submittedName>
        <fullName evidence="9">PTS fructose transporter subunit IIA</fullName>
    </submittedName>
</protein>
<dbReference type="Proteomes" id="UP000215827">
    <property type="component" value="Unassembled WGS sequence"/>
</dbReference>
<name>A0AA44SMM5_CITFR</name>
<dbReference type="InterPro" id="IPR002178">
    <property type="entry name" value="PTS_EIIA_type-2_dom"/>
</dbReference>
<dbReference type="PROSITE" id="PS51094">
    <property type="entry name" value="PTS_EIIA_TYPE_2"/>
    <property type="match status" value="1"/>
</dbReference>
<dbReference type="EMBL" id="NEFA01000001">
    <property type="protein sequence ID" value="OYR07180.1"/>
    <property type="molecule type" value="Genomic_DNA"/>
</dbReference>
<keyword evidence="1" id="KW-0813">Transport</keyword>
<dbReference type="NCBIfam" id="TIGR01003">
    <property type="entry name" value="PTS_HPr_family"/>
    <property type="match status" value="1"/>
</dbReference>
<dbReference type="Gene3D" id="3.30.1340.10">
    <property type="entry name" value="HPr-like"/>
    <property type="match status" value="1"/>
</dbReference>
<organism evidence="9 10">
    <name type="scientific">Citrobacter freundii</name>
    <dbReference type="NCBI Taxonomy" id="546"/>
    <lineage>
        <taxon>Bacteria</taxon>
        <taxon>Pseudomonadati</taxon>
        <taxon>Pseudomonadota</taxon>
        <taxon>Gammaproteobacteria</taxon>
        <taxon>Enterobacterales</taxon>
        <taxon>Enterobacteriaceae</taxon>
        <taxon>Citrobacter</taxon>
        <taxon>Citrobacter freundii complex</taxon>
    </lineage>
</organism>
<dbReference type="PANTHER" id="PTHR30181">
    <property type="entry name" value="MANNITOL PERMEASE IIC COMPONENT"/>
    <property type="match status" value="1"/>
</dbReference>
<evidence type="ECO:0000256" key="5">
    <source>
        <dbReference type="ARBA" id="ARBA00022683"/>
    </source>
</evidence>
<evidence type="ECO:0000313" key="9">
    <source>
        <dbReference type="EMBL" id="OYR07180.1"/>
    </source>
</evidence>